<dbReference type="EMBL" id="JAHLFE010000207">
    <property type="protein sequence ID" value="MBU3845174.1"/>
    <property type="molecule type" value="Genomic_DNA"/>
</dbReference>
<evidence type="ECO:0000256" key="1">
    <source>
        <dbReference type="SAM" id="MobiDB-lite"/>
    </source>
</evidence>
<gene>
    <name evidence="3" type="ORF">H9847_10010</name>
</gene>
<feature type="compositionally biased region" description="Low complexity" evidence="1">
    <location>
        <begin position="227"/>
        <end position="249"/>
    </location>
</feature>
<sequence length="272" mass="31335">MQPAPLQQPVPPPQTPPTTVQPALSAEDLYLVSRNLNAKPFYDQLLPPEEQESEDEKLDGYLAYMISSDSFARKQRLVTNFEYGYLKNLRRWFGSNFHIMPQVSLSALLTINTKVACNLKGWAKGMVANKIHNMTVDFVLVNKTTENIICVIELDDPTHNLAQRQCRDRRIDAVCMATCLPIFHITAQDQIPDLFALVHSLHEPLLDPKMSHLLHNNYHYLQQPEASNSQQSAWHSSSQGQRQAQGQYDAGDRRYRGSYYRQRRYQSNHWSH</sequence>
<feature type="compositionally biased region" description="Pro residues" evidence="1">
    <location>
        <begin position="1"/>
        <end position="16"/>
    </location>
</feature>
<dbReference type="Pfam" id="PF10881">
    <property type="entry name" value="DUF2726"/>
    <property type="match status" value="1"/>
</dbReference>
<comment type="caution">
    <text evidence="3">The sequence shown here is derived from an EMBL/GenBank/DDBJ whole genome shotgun (WGS) entry which is preliminary data.</text>
</comment>
<accession>A0A948X0G3</accession>
<evidence type="ECO:0000259" key="2">
    <source>
        <dbReference type="Pfam" id="PF10881"/>
    </source>
</evidence>
<name>A0A948X0G3_9GAMM</name>
<evidence type="ECO:0000313" key="3">
    <source>
        <dbReference type="EMBL" id="MBU3845174.1"/>
    </source>
</evidence>
<proteinExistence type="predicted"/>
<protein>
    <submittedName>
        <fullName evidence="3">DUF2726 domain-containing protein</fullName>
    </submittedName>
</protein>
<reference evidence="3" key="2">
    <citation type="submission" date="2021-04" db="EMBL/GenBank/DDBJ databases">
        <authorList>
            <person name="Gilroy R."/>
        </authorList>
    </citation>
    <scope>NUCLEOTIDE SEQUENCE</scope>
    <source>
        <strain evidence="3">378</strain>
    </source>
</reference>
<reference evidence="3" key="1">
    <citation type="journal article" date="2021" name="PeerJ">
        <title>Extensive microbial diversity within the chicken gut microbiome revealed by metagenomics and culture.</title>
        <authorList>
            <person name="Gilroy R."/>
            <person name="Ravi A."/>
            <person name="Getino M."/>
            <person name="Pursley I."/>
            <person name="Horton D.L."/>
            <person name="Alikhan N.F."/>
            <person name="Baker D."/>
            <person name="Gharbi K."/>
            <person name="Hall N."/>
            <person name="Watson M."/>
            <person name="Adriaenssens E.M."/>
            <person name="Foster-Nyarko E."/>
            <person name="Jarju S."/>
            <person name="Secka A."/>
            <person name="Antonio M."/>
            <person name="Oren A."/>
            <person name="Chaudhuri R.R."/>
            <person name="La Ragione R."/>
            <person name="Hildebrand F."/>
            <person name="Pallen M.J."/>
        </authorList>
    </citation>
    <scope>NUCLEOTIDE SEQUENCE</scope>
    <source>
        <strain evidence="3">378</strain>
    </source>
</reference>
<feature type="region of interest" description="Disordered" evidence="1">
    <location>
        <begin position="225"/>
        <end position="253"/>
    </location>
</feature>
<feature type="domain" description="DUF2726" evidence="2">
    <location>
        <begin position="75"/>
        <end position="189"/>
    </location>
</feature>
<organism evidence="3 4">
    <name type="scientific">Candidatus Anaerobiospirillum pullicola</name>
    <dbReference type="NCBI Taxonomy" id="2838451"/>
    <lineage>
        <taxon>Bacteria</taxon>
        <taxon>Pseudomonadati</taxon>
        <taxon>Pseudomonadota</taxon>
        <taxon>Gammaproteobacteria</taxon>
        <taxon>Aeromonadales</taxon>
        <taxon>Succinivibrionaceae</taxon>
        <taxon>Anaerobiospirillum</taxon>
    </lineage>
</organism>
<evidence type="ECO:0000313" key="4">
    <source>
        <dbReference type="Proteomes" id="UP000733611"/>
    </source>
</evidence>
<dbReference type="InterPro" id="IPR024402">
    <property type="entry name" value="DUF2726"/>
</dbReference>
<dbReference type="AlphaFoldDB" id="A0A948X0G3"/>
<dbReference type="Proteomes" id="UP000733611">
    <property type="component" value="Unassembled WGS sequence"/>
</dbReference>
<feature type="region of interest" description="Disordered" evidence="1">
    <location>
        <begin position="1"/>
        <end position="21"/>
    </location>
</feature>